<dbReference type="Proteomes" id="UP001055117">
    <property type="component" value="Unassembled WGS sequence"/>
</dbReference>
<organism evidence="11 12">
    <name type="scientific">Methylobacterium cerastii</name>
    <dbReference type="NCBI Taxonomy" id="932741"/>
    <lineage>
        <taxon>Bacteria</taxon>
        <taxon>Pseudomonadati</taxon>
        <taxon>Pseudomonadota</taxon>
        <taxon>Alphaproteobacteria</taxon>
        <taxon>Hyphomicrobiales</taxon>
        <taxon>Methylobacteriaceae</taxon>
        <taxon>Methylobacterium</taxon>
    </lineage>
</organism>
<dbReference type="EMBL" id="BPQG01000004">
    <property type="protein sequence ID" value="GJD42401.1"/>
    <property type="molecule type" value="Genomic_DNA"/>
</dbReference>
<evidence type="ECO:0000256" key="6">
    <source>
        <dbReference type="ARBA" id="ARBA00022801"/>
    </source>
</evidence>
<dbReference type="NCBIfam" id="NF001299">
    <property type="entry name" value="PRK00241.1"/>
    <property type="match status" value="1"/>
</dbReference>
<dbReference type="SUPFAM" id="SSF55811">
    <property type="entry name" value="Nudix"/>
    <property type="match status" value="1"/>
</dbReference>
<keyword evidence="5" id="KW-0479">Metal-binding</keyword>
<dbReference type="EC" id="3.6.1.22" evidence="4"/>
<dbReference type="InterPro" id="IPR050241">
    <property type="entry name" value="NAD-cap_RNA_hydrolase_NudC"/>
</dbReference>
<name>A0ABQ4QBE3_9HYPH</name>
<evidence type="ECO:0000259" key="10">
    <source>
        <dbReference type="PROSITE" id="PS51462"/>
    </source>
</evidence>
<comment type="catalytic activity">
    <reaction evidence="9">
        <text>a 5'-end NAD(+)-phospho-ribonucleoside in mRNA + H2O = a 5'-end phospho-adenosine-phospho-ribonucleoside in mRNA + beta-nicotinamide D-ribonucleotide + 2 H(+)</text>
        <dbReference type="Rhea" id="RHEA:60876"/>
        <dbReference type="Rhea" id="RHEA-COMP:15698"/>
        <dbReference type="Rhea" id="RHEA-COMP:15719"/>
        <dbReference type="ChEBI" id="CHEBI:14649"/>
        <dbReference type="ChEBI" id="CHEBI:15377"/>
        <dbReference type="ChEBI" id="CHEBI:15378"/>
        <dbReference type="ChEBI" id="CHEBI:144029"/>
        <dbReference type="ChEBI" id="CHEBI:144051"/>
    </reaction>
    <physiologicalReaction direction="left-to-right" evidence="9">
        <dbReference type="Rhea" id="RHEA:60877"/>
    </physiologicalReaction>
</comment>
<accession>A0ABQ4QBE3</accession>
<keyword evidence="7" id="KW-0460">Magnesium</keyword>
<dbReference type="Gene3D" id="3.90.79.10">
    <property type="entry name" value="Nucleoside Triphosphate Pyrophosphohydrolase"/>
    <property type="match status" value="1"/>
</dbReference>
<proteinExistence type="inferred from homology"/>
<keyword evidence="12" id="KW-1185">Reference proteome</keyword>
<comment type="cofactor">
    <cofactor evidence="2">
        <name>Zn(2+)</name>
        <dbReference type="ChEBI" id="CHEBI:29105"/>
    </cofactor>
</comment>
<evidence type="ECO:0000256" key="9">
    <source>
        <dbReference type="ARBA" id="ARBA00023679"/>
    </source>
</evidence>
<dbReference type="Pfam" id="PF00293">
    <property type="entry name" value="NUDIX"/>
    <property type="match status" value="1"/>
</dbReference>
<comment type="similarity">
    <text evidence="3">Belongs to the Nudix hydrolase family. NudC subfamily.</text>
</comment>
<evidence type="ECO:0000256" key="5">
    <source>
        <dbReference type="ARBA" id="ARBA00022723"/>
    </source>
</evidence>
<sequence>MPDPFATLGFTQSRLVRHSSEQPEGAVPASDTPDTGLVLMAGDALVLRGGSAILSAEDGARANPLITQERIFLGHVEGRPIFAAVAAPEAAEAYADDTFRTLDLRTIATEGAVPQQELGLLATAKSMLGWHGRNRFCANCGTQTLFRAGGFRRECPTCAAHHFPRTDPVVIMLIRRGERCLLGRGPHFKEGMYSCLAGFLEPGETIEAAVARESYEETRVRVSSVAYHTSQPWPFPSSLMIGCTAEALDETIVTDPTELADARWFDRAEVLAMLERRHPDDLFAPPPMAIAHVLMRAFVDGRA</sequence>
<evidence type="ECO:0000313" key="11">
    <source>
        <dbReference type="EMBL" id="GJD42401.1"/>
    </source>
</evidence>
<dbReference type="PROSITE" id="PS00893">
    <property type="entry name" value="NUDIX_BOX"/>
    <property type="match status" value="1"/>
</dbReference>
<evidence type="ECO:0000256" key="7">
    <source>
        <dbReference type="ARBA" id="ARBA00022842"/>
    </source>
</evidence>
<comment type="caution">
    <text evidence="11">The sequence shown here is derived from an EMBL/GenBank/DDBJ whole genome shotgun (WGS) entry which is preliminary data.</text>
</comment>
<evidence type="ECO:0000256" key="1">
    <source>
        <dbReference type="ARBA" id="ARBA00001946"/>
    </source>
</evidence>
<dbReference type="Pfam" id="PF09297">
    <property type="entry name" value="Zn_ribbon_NUD"/>
    <property type="match status" value="1"/>
</dbReference>
<dbReference type="PANTHER" id="PTHR42904:SF6">
    <property type="entry name" value="NAD-CAPPED RNA HYDROLASE NUDT12"/>
    <property type="match status" value="1"/>
</dbReference>
<evidence type="ECO:0000256" key="8">
    <source>
        <dbReference type="ARBA" id="ARBA00023027"/>
    </source>
</evidence>
<keyword evidence="6" id="KW-0378">Hydrolase</keyword>
<evidence type="ECO:0000256" key="3">
    <source>
        <dbReference type="ARBA" id="ARBA00009595"/>
    </source>
</evidence>
<dbReference type="InterPro" id="IPR015376">
    <property type="entry name" value="Znr_NADH_PPase"/>
</dbReference>
<reference evidence="11 12" key="1">
    <citation type="journal article" date="2021" name="Front. Microbiol.">
        <title>Comprehensive Comparative Genomics and Phenotyping of Methylobacterium Species.</title>
        <authorList>
            <person name="Alessa O."/>
            <person name="Ogura Y."/>
            <person name="Fujitani Y."/>
            <person name="Takami H."/>
            <person name="Hayashi T."/>
            <person name="Sahin N."/>
            <person name="Tani A."/>
        </authorList>
    </citation>
    <scope>NUCLEOTIDE SEQUENCE [LARGE SCALE GENOMIC DNA]</scope>
    <source>
        <strain evidence="11 12">DSM 23679</strain>
    </source>
</reference>
<gene>
    <name evidence="11" type="primary">nudC</name>
    <name evidence="11" type="ORF">AFCDBAGC_0237</name>
</gene>
<dbReference type="InterPro" id="IPR015375">
    <property type="entry name" value="NADH_PPase-like_N"/>
</dbReference>
<keyword evidence="8" id="KW-0520">NAD</keyword>
<dbReference type="PANTHER" id="PTHR42904">
    <property type="entry name" value="NUDIX HYDROLASE, NUDC SUBFAMILY"/>
    <property type="match status" value="1"/>
</dbReference>
<evidence type="ECO:0000256" key="2">
    <source>
        <dbReference type="ARBA" id="ARBA00001947"/>
    </source>
</evidence>
<dbReference type="InterPro" id="IPR049734">
    <property type="entry name" value="NudC-like_C"/>
</dbReference>
<dbReference type="Pfam" id="PF09296">
    <property type="entry name" value="NUDIX-like"/>
    <property type="match status" value="1"/>
</dbReference>
<feature type="domain" description="Nudix hydrolase" evidence="10">
    <location>
        <begin position="164"/>
        <end position="289"/>
    </location>
</feature>
<protein>
    <recommendedName>
        <fullName evidence="4">NAD(+) diphosphatase</fullName>
        <ecNumber evidence="4">3.6.1.22</ecNumber>
    </recommendedName>
</protein>
<dbReference type="InterPro" id="IPR020084">
    <property type="entry name" value="NUDIX_hydrolase_CS"/>
</dbReference>
<dbReference type="InterPro" id="IPR015797">
    <property type="entry name" value="NUDIX_hydrolase-like_dom_sf"/>
</dbReference>
<dbReference type="Gene3D" id="3.90.79.20">
    <property type="match status" value="1"/>
</dbReference>
<dbReference type="PROSITE" id="PS51462">
    <property type="entry name" value="NUDIX"/>
    <property type="match status" value="1"/>
</dbReference>
<evidence type="ECO:0000313" key="12">
    <source>
        <dbReference type="Proteomes" id="UP001055117"/>
    </source>
</evidence>
<dbReference type="InterPro" id="IPR000086">
    <property type="entry name" value="NUDIX_hydrolase_dom"/>
</dbReference>
<comment type="cofactor">
    <cofactor evidence="1">
        <name>Mg(2+)</name>
        <dbReference type="ChEBI" id="CHEBI:18420"/>
    </cofactor>
</comment>
<dbReference type="CDD" id="cd03429">
    <property type="entry name" value="NUDIX_NADH_pyrophosphatase_Nudt13"/>
    <property type="match status" value="1"/>
</dbReference>
<evidence type="ECO:0000256" key="4">
    <source>
        <dbReference type="ARBA" id="ARBA00012381"/>
    </source>
</evidence>
<dbReference type="RefSeq" id="WP_147827885.1">
    <property type="nucleotide sequence ID" value="NZ_BPQG01000004.1"/>
</dbReference>